<organism evidence="2">
    <name type="scientific">Roseihalotalea indica</name>
    <dbReference type="NCBI Taxonomy" id="2867963"/>
    <lineage>
        <taxon>Bacteria</taxon>
        <taxon>Pseudomonadati</taxon>
        <taxon>Bacteroidota</taxon>
        <taxon>Cytophagia</taxon>
        <taxon>Cytophagales</taxon>
        <taxon>Catalimonadaceae</taxon>
        <taxon>Roseihalotalea</taxon>
    </lineage>
</organism>
<reference evidence="2" key="1">
    <citation type="journal article" date="2023" name="Comput. Struct. Biotechnol. J.">
        <title>Discovery of a novel marine Bacteroidetes with a rich repertoire of carbohydrate-active enzymes.</title>
        <authorList>
            <person name="Chen B."/>
            <person name="Liu G."/>
            <person name="Chen Q."/>
            <person name="Wang H."/>
            <person name="Liu L."/>
            <person name="Tang K."/>
        </authorList>
    </citation>
    <scope>NUCLEOTIDE SEQUENCE</scope>
    <source>
        <strain evidence="2">TK19036</strain>
    </source>
</reference>
<accession>A0AA49GJ85</accession>
<gene>
    <name evidence="2" type="ORF">K4G66_18020</name>
</gene>
<sequence length="115" mass="13531">MIRIQFKEQDIQALRYERFHNPSARVQQKMEALFLKSKELPHREICRICEISKTTLITYLKEYKHGGIKKLKEETKYRGPAKEVKSTTKGFSGYVPDESIPSSYISEDKQELQYA</sequence>
<feature type="region of interest" description="Disordered" evidence="1">
    <location>
        <begin position="79"/>
        <end position="115"/>
    </location>
</feature>
<evidence type="ECO:0000313" key="2">
    <source>
        <dbReference type="EMBL" id="WKN34278.1"/>
    </source>
</evidence>
<name>A0AA49GJ85_9BACT</name>
<evidence type="ECO:0000256" key="1">
    <source>
        <dbReference type="SAM" id="MobiDB-lite"/>
    </source>
</evidence>
<dbReference type="EMBL" id="CP120682">
    <property type="protein sequence ID" value="WKN34278.1"/>
    <property type="molecule type" value="Genomic_DNA"/>
</dbReference>
<feature type="compositionally biased region" description="Basic and acidic residues" evidence="1">
    <location>
        <begin position="106"/>
        <end position="115"/>
    </location>
</feature>
<dbReference type="AlphaFoldDB" id="A0AA49GJ85"/>
<reference evidence="2" key="2">
    <citation type="journal article" date="2024" name="Antonie Van Leeuwenhoek">
        <title>Roseihalotalea indica gen. nov., sp. nov., a halophilic Bacteroidetes from mesopelagic Southwest Indian Ocean with higher carbohydrate metabolic potential.</title>
        <authorList>
            <person name="Chen B."/>
            <person name="Zhang M."/>
            <person name="Lin D."/>
            <person name="Ye J."/>
            <person name="Tang K."/>
        </authorList>
    </citation>
    <scope>NUCLEOTIDE SEQUENCE</scope>
    <source>
        <strain evidence="2">TK19036</strain>
    </source>
</reference>
<protein>
    <submittedName>
        <fullName evidence="2">Helix-turn-helix domain containing protein</fullName>
    </submittedName>
</protein>
<proteinExistence type="predicted"/>